<evidence type="ECO:0000313" key="4">
    <source>
        <dbReference type="Proteomes" id="UP000001396"/>
    </source>
</evidence>
<feature type="region of interest" description="Disordered" evidence="1">
    <location>
        <begin position="109"/>
        <end position="131"/>
    </location>
</feature>
<sequence>MYSGIEHKTKERLKMPTENRRQFVLHKTRQEFRDSRNETDPKKIKSLLIIGNTHLDTVMIQAKHLATILEYEPTATEIAHHERSSNANQPLQSPNDQKTLLINNQYIEQERKREQNEKIRIQRENNEDNIK</sequence>
<dbReference type="Pfam" id="PF05347">
    <property type="entry name" value="Complex1_LYR"/>
    <property type="match status" value="1"/>
</dbReference>
<proteinExistence type="predicted"/>
<dbReference type="Proteomes" id="UP000001396">
    <property type="component" value="Unassembled WGS sequence"/>
</dbReference>
<dbReference type="EMBL" id="ADBJ01000010">
    <property type="protein sequence ID" value="EFA84208.1"/>
    <property type="molecule type" value="Genomic_DNA"/>
</dbReference>
<evidence type="ECO:0000313" key="3">
    <source>
        <dbReference type="EMBL" id="EFA84208.1"/>
    </source>
</evidence>
<feature type="region of interest" description="Disordered" evidence="1">
    <location>
        <begin position="79"/>
        <end position="98"/>
    </location>
</feature>
<gene>
    <name evidence="3" type="ORF">PPL_03284</name>
</gene>
<dbReference type="AlphaFoldDB" id="D3B4G0"/>
<protein>
    <recommendedName>
        <fullName evidence="2">Complex 1 LYR protein domain-containing protein</fullName>
    </recommendedName>
</protein>
<feature type="domain" description="Complex 1 LYR protein" evidence="2">
    <location>
        <begin position="14"/>
        <end position="56"/>
    </location>
</feature>
<dbReference type="InParanoid" id="D3B4G0"/>
<name>D3B4G0_HETP5</name>
<evidence type="ECO:0000259" key="2">
    <source>
        <dbReference type="Pfam" id="PF05347"/>
    </source>
</evidence>
<dbReference type="RefSeq" id="XP_020436324.1">
    <property type="nucleotide sequence ID" value="XM_020574252.1"/>
</dbReference>
<evidence type="ECO:0000256" key="1">
    <source>
        <dbReference type="SAM" id="MobiDB-lite"/>
    </source>
</evidence>
<dbReference type="OMA" id="VMIQAKH"/>
<reference evidence="3 4" key="1">
    <citation type="journal article" date="2011" name="Genome Res.">
        <title>Phylogeny-wide analysis of social amoeba genomes highlights ancient origins for complex intercellular communication.</title>
        <authorList>
            <person name="Heidel A.J."/>
            <person name="Lawal H.M."/>
            <person name="Felder M."/>
            <person name="Schilde C."/>
            <person name="Helps N.R."/>
            <person name="Tunggal B."/>
            <person name="Rivero F."/>
            <person name="John U."/>
            <person name="Schleicher M."/>
            <person name="Eichinger L."/>
            <person name="Platzer M."/>
            <person name="Noegel A.A."/>
            <person name="Schaap P."/>
            <person name="Gloeckner G."/>
        </authorList>
    </citation>
    <scope>NUCLEOTIDE SEQUENCE [LARGE SCALE GENOMIC DNA]</scope>
    <source>
        <strain evidence="4">ATCC 26659 / Pp 5 / PN500</strain>
    </source>
</reference>
<comment type="caution">
    <text evidence="3">The sequence shown here is derived from an EMBL/GenBank/DDBJ whole genome shotgun (WGS) entry which is preliminary data.</text>
</comment>
<dbReference type="CDD" id="cd20251">
    <property type="entry name" value="Complex1_LYR_SF"/>
    <property type="match status" value="1"/>
</dbReference>
<feature type="compositionally biased region" description="Polar residues" evidence="1">
    <location>
        <begin position="85"/>
        <end position="98"/>
    </location>
</feature>
<accession>D3B4G0</accession>
<keyword evidence="4" id="KW-1185">Reference proteome</keyword>
<dbReference type="InterPro" id="IPR008011">
    <property type="entry name" value="Complex1_LYR_dom"/>
</dbReference>
<dbReference type="GeneID" id="31358806"/>
<organism evidence="3 4">
    <name type="scientific">Heterostelium pallidum (strain ATCC 26659 / Pp 5 / PN500)</name>
    <name type="common">Cellular slime mold</name>
    <name type="synonym">Polysphondylium pallidum</name>
    <dbReference type="NCBI Taxonomy" id="670386"/>
    <lineage>
        <taxon>Eukaryota</taxon>
        <taxon>Amoebozoa</taxon>
        <taxon>Evosea</taxon>
        <taxon>Eumycetozoa</taxon>
        <taxon>Dictyostelia</taxon>
        <taxon>Acytosteliales</taxon>
        <taxon>Acytosteliaceae</taxon>
        <taxon>Heterostelium</taxon>
    </lineage>
</organism>